<gene>
    <name evidence="2" type="ORF">OIK42_11545</name>
</gene>
<dbReference type="RefSeq" id="WP_273640657.1">
    <property type="nucleotide sequence ID" value="NZ_JAQQXP010000001.1"/>
</dbReference>
<keyword evidence="1" id="KW-0472">Membrane</keyword>
<proteinExistence type="predicted"/>
<keyword evidence="3" id="KW-1185">Reference proteome</keyword>
<accession>A0ABT5L2W4</accession>
<sequence>MDIDVSTIPLTPIATVVAALITALIAYINLTLSKEQKTSEFRQAWIDGLRNDLAAFFSSARALCRTMQEARSPHASDEDVRGFRFSKEQVGKMRFDGAESLYRIKLRLNQNEPAHMELNRLLDSATTIQNQINIEKGQDYSKAIEAIERASSYSQTILKSEWERVKRGERAFRVTKNWLMPIIMIISLVFISTLIFNSTETNKSMQPTADASAD</sequence>
<comment type="caution">
    <text evidence="2">The sequence shown here is derived from an EMBL/GenBank/DDBJ whole genome shotgun (WGS) entry which is preliminary data.</text>
</comment>
<feature type="transmembrane region" description="Helical" evidence="1">
    <location>
        <begin position="178"/>
        <end position="196"/>
    </location>
</feature>
<dbReference type="EMBL" id="JAQQXP010000001">
    <property type="protein sequence ID" value="MDC8831393.1"/>
    <property type="molecule type" value="Genomic_DNA"/>
</dbReference>
<evidence type="ECO:0000313" key="2">
    <source>
        <dbReference type="EMBL" id="MDC8831393.1"/>
    </source>
</evidence>
<feature type="transmembrane region" description="Helical" evidence="1">
    <location>
        <begin position="12"/>
        <end position="32"/>
    </location>
</feature>
<evidence type="ECO:0000256" key="1">
    <source>
        <dbReference type="SAM" id="Phobius"/>
    </source>
</evidence>
<keyword evidence="1" id="KW-0812">Transmembrane</keyword>
<reference evidence="2 3" key="1">
    <citation type="submission" date="2022-10" db="EMBL/GenBank/DDBJ databases">
        <title>Alteromonas sp. chi3 Genome sequencing.</title>
        <authorList>
            <person name="Park S."/>
        </authorList>
    </citation>
    <scope>NUCLEOTIDE SEQUENCE [LARGE SCALE GENOMIC DNA]</scope>
    <source>
        <strain evidence="3">chi3</strain>
    </source>
</reference>
<keyword evidence="1" id="KW-1133">Transmembrane helix</keyword>
<evidence type="ECO:0000313" key="3">
    <source>
        <dbReference type="Proteomes" id="UP001218788"/>
    </source>
</evidence>
<dbReference type="Proteomes" id="UP001218788">
    <property type="component" value="Unassembled WGS sequence"/>
</dbReference>
<protein>
    <submittedName>
        <fullName evidence="2">Uncharacterized protein</fullName>
    </submittedName>
</protein>
<organism evidence="2 3">
    <name type="scientific">Alteromonas gilva</name>
    <dbReference type="NCBI Taxonomy" id="2987522"/>
    <lineage>
        <taxon>Bacteria</taxon>
        <taxon>Pseudomonadati</taxon>
        <taxon>Pseudomonadota</taxon>
        <taxon>Gammaproteobacteria</taxon>
        <taxon>Alteromonadales</taxon>
        <taxon>Alteromonadaceae</taxon>
        <taxon>Alteromonas/Salinimonas group</taxon>
        <taxon>Alteromonas</taxon>
    </lineage>
</organism>
<name>A0ABT5L2W4_9ALTE</name>